<dbReference type="EMBL" id="JAHWDQ010000001">
    <property type="protein sequence ID" value="MBW2939470.1"/>
    <property type="molecule type" value="Genomic_DNA"/>
</dbReference>
<dbReference type="RefSeq" id="WP_219041724.1">
    <property type="nucleotide sequence ID" value="NZ_JAHWDQ010000001.1"/>
</dbReference>
<protein>
    <submittedName>
        <fullName evidence="1">Uncharacterized protein</fullName>
    </submittedName>
</protein>
<evidence type="ECO:0000313" key="2">
    <source>
        <dbReference type="Proteomes" id="UP001166291"/>
    </source>
</evidence>
<sequence>MDTSSVLTISVNLFKTCLLDVGRTEAKRYFKELEAGRELFLTKMEMPDKSTVRVRLQLMPEEFRGHLNFSAFKLQLQMLCAELVKVIQAKSEPIVMSDDSGQQLVFNIPAISHIDGHLNALVLAADLRRSGELVLQLMFIDPEQYRVAEPASVEG</sequence>
<evidence type="ECO:0000313" key="1">
    <source>
        <dbReference type="EMBL" id="MBW2939470.1"/>
    </source>
</evidence>
<keyword evidence="2" id="KW-1185">Reference proteome</keyword>
<comment type="caution">
    <text evidence="1">The sequence shown here is derived from an EMBL/GenBank/DDBJ whole genome shotgun (WGS) entry which is preliminary data.</text>
</comment>
<dbReference type="Proteomes" id="UP001166291">
    <property type="component" value="Unassembled WGS sequence"/>
</dbReference>
<organism evidence="1 2">
    <name type="scientific">Zhongshania aquimaris</name>
    <dbReference type="NCBI Taxonomy" id="2857107"/>
    <lineage>
        <taxon>Bacteria</taxon>
        <taxon>Pseudomonadati</taxon>
        <taxon>Pseudomonadota</taxon>
        <taxon>Gammaproteobacteria</taxon>
        <taxon>Cellvibrionales</taxon>
        <taxon>Spongiibacteraceae</taxon>
        <taxon>Zhongshania</taxon>
    </lineage>
</organism>
<name>A0ABS6VMC9_9GAMM</name>
<reference evidence="1" key="1">
    <citation type="submission" date="2021-07" db="EMBL/GenBank/DDBJ databases">
        <title>Zhongshania sp. CAU 1632 isolated from seawater.</title>
        <authorList>
            <person name="Kim W."/>
        </authorList>
    </citation>
    <scope>NUCLEOTIDE SEQUENCE</scope>
    <source>
        <strain evidence="1">CAU 1632</strain>
    </source>
</reference>
<proteinExistence type="predicted"/>
<accession>A0ABS6VMC9</accession>
<gene>
    <name evidence="1" type="ORF">KXJ70_01690</name>
</gene>